<dbReference type="PROSITE" id="PS51257">
    <property type="entry name" value="PROKAR_LIPOPROTEIN"/>
    <property type="match status" value="1"/>
</dbReference>
<dbReference type="Proteomes" id="UP000636755">
    <property type="component" value="Unassembled WGS sequence"/>
</dbReference>
<gene>
    <name evidence="1" type="ORF">H8R91_03085</name>
</gene>
<evidence type="ECO:0000313" key="2">
    <source>
        <dbReference type="Proteomes" id="UP000636755"/>
    </source>
</evidence>
<sequence length="116" mass="13546">MKKTITTILIAVTSIFYLFSGCSFADKIPVGVYLCETPYIRLEYLSEEIEGDKIEINGTIYQAENLTGPDDKIRFVEPDDYNNYLAVFRYQYNSENRQLILTDQETGNRYYLNKIE</sequence>
<comment type="caution">
    <text evidence="1">The sequence shown here is derived from an EMBL/GenBank/DDBJ whole genome shotgun (WGS) entry which is preliminary data.</text>
</comment>
<keyword evidence="2" id="KW-1185">Reference proteome</keyword>
<organism evidence="1 2">
    <name type="scientific">Ruminococcus intestinalis</name>
    <dbReference type="NCBI Taxonomy" id="2763066"/>
    <lineage>
        <taxon>Bacteria</taxon>
        <taxon>Bacillati</taxon>
        <taxon>Bacillota</taxon>
        <taxon>Clostridia</taxon>
        <taxon>Eubacteriales</taxon>
        <taxon>Oscillospiraceae</taxon>
        <taxon>Ruminococcus</taxon>
    </lineage>
</organism>
<proteinExistence type="predicted"/>
<protein>
    <submittedName>
        <fullName evidence="1">Uncharacterized protein</fullName>
    </submittedName>
</protein>
<dbReference type="RefSeq" id="WP_186934822.1">
    <property type="nucleotide sequence ID" value="NZ_JACOPS010000001.1"/>
</dbReference>
<reference evidence="1 2" key="1">
    <citation type="submission" date="2020-08" db="EMBL/GenBank/DDBJ databases">
        <title>Genome public.</title>
        <authorList>
            <person name="Liu C."/>
            <person name="Sun Q."/>
        </authorList>
    </citation>
    <scope>NUCLEOTIDE SEQUENCE [LARGE SCALE GENOMIC DNA]</scope>
    <source>
        <strain evidence="1 2">NSJ-71</strain>
    </source>
</reference>
<dbReference type="EMBL" id="JACOPS010000001">
    <property type="protein sequence ID" value="MBC5727534.1"/>
    <property type="molecule type" value="Genomic_DNA"/>
</dbReference>
<accession>A0ABR7HJ25</accession>
<evidence type="ECO:0000313" key="1">
    <source>
        <dbReference type="EMBL" id="MBC5727534.1"/>
    </source>
</evidence>
<name>A0ABR7HJ25_9FIRM</name>